<evidence type="ECO:0008006" key="3">
    <source>
        <dbReference type="Google" id="ProtNLM"/>
    </source>
</evidence>
<gene>
    <name evidence="1" type="ORF">LVJ83_02155</name>
</gene>
<organism evidence="1 2">
    <name type="scientific">Uruburuella testudinis</name>
    <dbReference type="NCBI Taxonomy" id="1282863"/>
    <lineage>
        <taxon>Bacteria</taxon>
        <taxon>Pseudomonadati</taxon>
        <taxon>Pseudomonadota</taxon>
        <taxon>Betaproteobacteria</taxon>
        <taxon>Neisseriales</taxon>
        <taxon>Neisseriaceae</taxon>
        <taxon>Uruburuella</taxon>
    </lineage>
</organism>
<dbReference type="RefSeq" id="WP_244785873.1">
    <property type="nucleotide sequence ID" value="NZ_CP091508.1"/>
</dbReference>
<keyword evidence="2" id="KW-1185">Reference proteome</keyword>
<dbReference type="SUPFAM" id="SSF158682">
    <property type="entry name" value="TerB-like"/>
    <property type="match status" value="1"/>
</dbReference>
<accession>A0ABY4DTW3</accession>
<evidence type="ECO:0000313" key="1">
    <source>
        <dbReference type="EMBL" id="UOO82301.1"/>
    </source>
</evidence>
<sequence>MRNYPANSPEAMARVVSMCIMADSDIDASEFAELQPALYEAVGLNQTEFMRVLAHYLEDIVAESGSERINLLQPERINIMLGEITGRSERINTLATALRICKSDNALNNAELALFRHIMQQWQLDLTDLEIEVSLAK</sequence>
<protein>
    <recommendedName>
        <fullName evidence="3">Tellurite resistance protein TerB</fullName>
    </recommendedName>
</protein>
<dbReference type="Proteomes" id="UP000829817">
    <property type="component" value="Chromosome"/>
</dbReference>
<name>A0ABY4DTW3_9NEIS</name>
<dbReference type="EMBL" id="CP091508">
    <property type="protein sequence ID" value="UOO82301.1"/>
    <property type="molecule type" value="Genomic_DNA"/>
</dbReference>
<proteinExistence type="predicted"/>
<reference evidence="1 2" key="1">
    <citation type="journal article" date="2022" name="Res Sq">
        <title>Evolution of multicellular longitudinally dividing oral cavity symbionts (Neisseriaceae).</title>
        <authorList>
            <person name="Nyongesa S."/>
            <person name="Weber P."/>
            <person name="Bernet E."/>
            <person name="Pullido F."/>
            <person name="Nieckarz M."/>
            <person name="Delaby M."/>
            <person name="Nieves C."/>
            <person name="Viehboeck T."/>
            <person name="Krause N."/>
            <person name="Rivera-Millot A."/>
            <person name="Nakamura A."/>
            <person name="Vischer N."/>
            <person name="VanNieuwenhze M."/>
            <person name="Brun Y."/>
            <person name="Cava F."/>
            <person name="Bulgheresi S."/>
            <person name="Veyrier F."/>
        </authorList>
    </citation>
    <scope>NUCLEOTIDE SEQUENCE [LARGE SCALE GENOMIC DNA]</scope>
    <source>
        <strain evidence="1 2">CCUG 63373m</strain>
    </source>
</reference>
<dbReference type="InterPro" id="IPR029024">
    <property type="entry name" value="TerB-like"/>
</dbReference>
<dbReference type="Gene3D" id="1.10.3680.10">
    <property type="entry name" value="TerB-like"/>
    <property type="match status" value="1"/>
</dbReference>
<evidence type="ECO:0000313" key="2">
    <source>
        <dbReference type="Proteomes" id="UP000829817"/>
    </source>
</evidence>